<gene>
    <name evidence="4" type="ORF">BFW38_05520</name>
</gene>
<comment type="similarity">
    <text evidence="1">Belongs to the MlaA family.</text>
</comment>
<evidence type="ECO:0008006" key="6">
    <source>
        <dbReference type="Google" id="ProtNLM"/>
    </source>
</evidence>
<name>A0A1E2V7X4_9GAMM</name>
<proteinExistence type="inferred from homology"/>
<dbReference type="GO" id="GO:0120010">
    <property type="term" value="P:intermembrane phospholipid transfer"/>
    <property type="evidence" value="ECO:0007669"/>
    <property type="project" value="TreeGrafter"/>
</dbReference>
<evidence type="ECO:0000313" key="5">
    <source>
        <dbReference type="Proteomes" id="UP000094291"/>
    </source>
</evidence>
<protein>
    <recommendedName>
        <fullName evidence="6">ABC transporter</fullName>
    </recommendedName>
</protein>
<reference evidence="4 5" key="1">
    <citation type="submission" date="2016-08" db="EMBL/GenBank/DDBJ databases">
        <authorList>
            <person name="Seilhamer J.J."/>
        </authorList>
    </citation>
    <scope>NUCLEOTIDE SEQUENCE [LARGE SCALE GENOMIC DNA]</scope>
    <source>
        <strain evidence="4 5">PH27A</strain>
    </source>
</reference>
<organism evidence="4 5">
    <name type="scientific">Terasakiispira papahanaumokuakeensis</name>
    <dbReference type="NCBI Taxonomy" id="197479"/>
    <lineage>
        <taxon>Bacteria</taxon>
        <taxon>Pseudomonadati</taxon>
        <taxon>Pseudomonadota</taxon>
        <taxon>Gammaproteobacteria</taxon>
        <taxon>Oceanospirillales</taxon>
        <taxon>Terasakiispira</taxon>
    </lineage>
</organism>
<dbReference type="AlphaFoldDB" id="A0A1E2V7X4"/>
<comment type="caution">
    <text evidence="4">The sequence shown here is derived from an EMBL/GenBank/DDBJ whole genome shotgun (WGS) entry which is preliminary data.</text>
</comment>
<accession>A0A1E2V7X4</accession>
<dbReference type="PRINTS" id="PR01805">
    <property type="entry name" value="VACJLIPOPROT"/>
</dbReference>
<keyword evidence="5" id="KW-1185">Reference proteome</keyword>
<evidence type="ECO:0000256" key="1">
    <source>
        <dbReference type="ARBA" id="ARBA00010634"/>
    </source>
</evidence>
<dbReference type="PANTHER" id="PTHR30035">
    <property type="entry name" value="LIPOPROTEIN VACJ-RELATED"/>
    <property type="match status" value="1"/>
</dbReference>
<sequence>MVTMLTACSGQSIQPQSPMEEGEQSDPQAVAPNEPYEPNPQDPWEGWNRSVFTFNDTLDSYITKPVAQGYRYITPQPVRTGVTNFFANLGEVSNLMNNLLQGKPLDALKDTGRFLVNSTVGLVGLFDVATPLGMPRSEEDFGQTLAVWGVPQGPYVVWPFIGGRTLTDTASLVPEMYINPVYQVDMDEDIRWKLFGLNLIQTREGLLDSEQLIQGDRYTFIRDTYLQRRDFLIQDGRIEHDPFADDGSDFDYDEDDFAD</sequence>
<dbReference type="Pfam" id="PF04333">
    <property type="entry name" value="MlaA"/>
    <property type="match status" value="1"/>
</dbReference>
<dbReference type="Proteomes" id="UP000094291">
    <property type="component" value="Unassembled WGS sequence"/>
</dbReference>
<evidence type="ECO:0000256" key="2">
    <source>
        <dbReference type="ARBA" id="ARBA00022729"/>
    </source>
</evidence>
<dbReference type="EMBL" id="MDTQ01000001">
    <property type="protein sequence ID" value="ODC03087.1"/>
    <property type="molecule type" value="Genomic_DNA"/>
</dbReference>
<evidence type="ECO:0000313" key="4">
    <source>
        <dbReference type="EMBL" id="ODC03087.1"/>
    </source>
</evidence>
<keyword evidence="2" id="KW-0732">Signal</keyword>
<dbReference type="STRING" id="197479.BFW38_05520"/>
<dbReference type="OrthoDB" id="9785326at2"/>
<feature type="compositionally biased region" description="Polar residues" evidence="3">
    <location>
        <begin position="1"/>
        <end position="17"/>
    </location>
</feature>
<feature type="region of interest" description="Disordered" evidence="3">
    <location>
        <begin position="1"/>
        <end position="48"/>
    </location>
</feature>
<dbReference type="PANTHER" id="PTHR30035:SF3">
    <property type="entry name" value="INTERMEMBRANE PHOSPHOLIPID TRANSPORT SYSTEM LIPOPROTEIN MLAA"/>
    <property type="match status" value="1"/>
</dbReference>
<dbReference type="RefSeq" id="WP_068997482.1">
    <property type="nucleotide sequence ID" value="NZ_MDTQ01000001.1"/>
</dbReference>
<evidence type="ECO:0000256" key="3">
    <source>
        <dbReference type="SAM" id="MobiDB-lite"/>
    </source>
</evidence>
<dbReference type="GO" id="GO:0016020">
    <property type="term" value="C:membrane"/>
    <property type="evidence" value="ECO:0007669"/>
    <property type="project" value="InterPro"/>
</dbReference>
<dbReference type="InterPro" id="IPR007428">
    <property type="entry name" value="MlaA"/>
</dbReference>